<protein>
    <submittedName>
        <fullName evidence="1">Uncharacterized protein</fullName>
    </submittedName>
</protein>
<name>A0A3M7RK62_BRAPC</name>
<organism evidence="1 2">
    <name type="scientific">Brachionus plicatilis</name>
    <name type="common">Marine rotifer</name>
    <name type="synonym">Brachionus muelleri</name>
    <dbReference type="NCBI Taxonomy" id="10195"/>
    <lineage>
        <taxon>Eukaryota</taxon>
        <taxon>Metazoa</taxon>
        <taxon>Spiralia</taxon>
        <taxon>Gnathifera</taxon>
        <taxon>Rotifera</taxon>
        <taxon>Eurotatoria</taxon>
        <taxon>Monogononta</taxon>
        <taxon>Pseudotrocha</taxon>
        <taxon>Ploima</taxon>
        <taxon>Brachionidae</taxon>
        <taxon>Brachionus</taxon>
    </lineage>
</organism>
<keyword evidence="2" id="KW-1185">Reference proteome</keyword>
<proteinExistence type="predicted"/>
<dbReference type="AlphaFoldDB" id="A0A3M7RK62"/>
<gene>
    <name evidence="1" type="ORF">BpHYR1_014435</name>
</gene>
<evidence type="ECO:0000313" key="2">
    <source>
        <dbReference type="Proteomes" id="UP000276133"/>
    </source>
</evidence>
<comment type="caution">
    <text evidence="1">The sequence shown here is derived from an EMBL/GenBank/DDBJ whole genome shotgun (WGS) entry which is preliminary data.</text>
</comment>
<dbReference type="EMBL" id="REGN01003214">
    <property type="protein sequence ID" value="RNA23787.1"/>
    <property type="molecule type" value="Genomic_DNA"/>
</dbReference>
<evidence type="ECO:0000313" key="1">
    <source>
        <dbReference type="EMBL" id="RNA23787.1"/>
    </source>
</evidence>
<sequence>MIELNELELALKCCQKFILPIFDDVNYFNKLTSLYCDRLENHFFAISDTLLMFKRPDFEEYIKKLVQMLTEMKLSGESIKNFVQTIKNNFEFYKTSPSVLSIIQMRINFLEAQIGPSLEFNWRMNGTVQGHPRFEQFLKSDDMKMAYSGVLNGVAQARRFISSYSGVKQDYSVNMDFKGSGSKVIVHITKNRDYFDSKTVNNRILMLFVFYN</sequence>
<reference evidence="1 2" key="1">
    <citation type="journal article" date="2018" name="Sci. Rep.">
        <title>Genomic signatures of local adaptation to the degree of environmental predictability in rotifers.</title>
        <authorList>
            <person name="Franch-Gras L."/>
            <person name="Hahn C."/>
            <person name="Garcia-Roger E.M."/>
            <person name="Carmona M.J."/>
            <person name="Serra M."/>
            <person name="Gomez A."/>
        </authorList>
    </citation>
    <scope>NUCLEOTIDE SEQUENCE [LARGE SCALE GENOMIC DNA]</scope>
    <source>
        <strain evidence="1">HYR1</strain>
    </source>
</reference>
<accession>A0A3M7RK62</accession>
<dbReference type="Proteomes" id="UP000276133">
    <property type="component" value="Unassembled WGS sequence"/>
</dbReference>